<dbReference type="Proteomes" id="UP000050791">
    <property type="component" value="Unassembled WGS sequence"/>
</dbReference>
<dbReference type="AlphaFoldDB" id="A0AA85BUV2"/>
<dbReference type="Gene3D" id="3.10.20.90">
    <property type="entry name" value="Phosphatidylinositol 3-kinase Catalytic Subunit, Chain A, domain 1"/>
    <property type="match status" value="1"/>
</dbReference>
<reference evidence="4" key="1">
    <citation type="submission" date="2023-11" db="UniProtKB">
        <authorList>
            <consortium name="WormBaseParasite"/>
        </authorList>
    </citation>
    <scope>IDENTIFICATION</scope>
</reference>
<feature type="compositionally biased region" description="Polar residues" evidence="1">
    <location>
        <begin position="371"/>
        <end position="386"/>
    </location>
</feature>
<feature type="region of interest" description="Disordered" evidence="1">
    <location>
        <begin position="425"/>
        <end position="490"/>
    </location>
</feature>
<dbReference type="GO" id="GO:0004722">
    <property type="term" value="F:protein serine/threonine phosphatase activity"/>
    <property type="evidence" value="ECO:0007669"/>
    <property type="project" value="TreeGrafter"/>
</dbReference>
<evidence type="ECO:0000313" key="3">
    <source>
        <dbReference type="Proteomes" id="UP000050791"/>
    </source>
</evidence>
<dbReference type="SMART" id="SM00577">
    <property type="entry name" value="CPDc"/>
    <property type="match status" value="1"/>
</dbReference>
<accession>A0AA85BUV2</accession>
<organism evidence="3 4">
    <name type="scientific">Schistosoma mattheei</name>
    <dbReference type="NCBI Taxonomy" id="31246"/>
    <lineage>
        <taxon>Eukaryota</taxon>
        <taxon>Metazoa</taxon>
        <taxon>Spiralia</taxon>
        <taxon>Lophotrochozoa</taxon>
        <taxon>Platyhelminthes</taxon>
        <taxon>Trematoda</taxon>
        <taxon>Digenea</taxon>
        <taxon>Strigeidida</taxon>
        <taxon>Schistosomatoidea</taxon>
        <taxon>Schistosomatidae</taxon>
        <taxon>Schistosoma</taxon>
    </lineage>
</organism>
<feature type="domain" description="FCP1 homology" evidence="2">
    <location>
        <begin position="139"/>
        <end position="317"/>
    </location>
</feature>
<name>A0AA85BUV2_9TREM</name>
<proteinExistence type="predicted"/>
<evidence type="ECO:0000313" key="4">
    <source>
        <dbReference type="WBParaSite" id="SMTH1_77850.1"/>
    </source>
</evidence>
<feature type="compositionally biased region" description="Low complexity" evidence="1">
    <location>
        <begin position="427"/>
        <end position="450"/>
    </location>
</feature>
<dbReference type="PANTHER" id="PTHR48493">
    <property type="entry name" value="UBIQUITIN-LIKE DOMAIN-CONTAINING CTD PHOSPHATASE 1"/>
    <property type="match status" value="1"/>
</dbReference>
<dbReference type="InterPro" id="IPR004274">
    <property type="entry name" value="FCP1_dom"/>
</dbReference>
<dbReference type="SUPFAM" id="SSF56784">
    <property type="entry name" value="HAD-like"/>
    <property type="match status" value="1"/>
</dbReference>
<dbReference type="InterPro" id="IPR029071">
    <property type="entry name" value="Ubiquitin-like_domsf"/>
</dbReference>
<sequence length="490" mass="55887">MSDTTVHLQLKYNGQPIIIDCLSREHNVSDLKEELFKLTRVLPKNQKILGLWTTNNDPVVDSTTLSCLVLKPGTKLMLIGSTQEEILKVNSTEDSPDVVDDFDLKEEDIQLCNVTENIEKVARRCKAYRPRKLSEFRDGKKLLVLDIDYTIFDHLTPAESVHQLARPHLIEFLTRAYVHYDIAIWSATSMTWILAKLGQLGIIPLHVAKTFQHRNNITGSTSSTNDDSLLSEDLNASDDQYNKSFRIALILDSSDMISVKFTEHGIKEVKPLAVIWNNHPQWGPHNTIMFDDVRRNFIMNPQSGLRIRSYRDAHVNCSRDHELLRLIKYLELIAVNEQDFTQLNHNHWDRYVHKHRKQWEALKIKRKKQSKLCQDNETRNNQPFVVQSSTSSSSQSSIYASTINSNNVVSVPVISSSCTVHEPMEVSSSSLSSSPNNNTTNTTTTSSFTSGQKRVHDKNPDDNDDDNNHCVDTNPTYNMIKDNLNKGDED</sequence>
<evidence type="ECO:0000256" key="1">
    <source>
        <dbReference type="SAM" id="MobiDB-lite"/>
    </source>
</evidence>
<dbReference type="CDD" id="cd01813">
    <property type="entry name" value="Ubl_UBLCP1"/>
    <property type="match status" value="1"/>
</dbReference>
<feature type="region of interest" description="Disordered" evidence="1">
    <location>
        <begin position="370"/>
        <end position="391"/>
    </location>
</feature>
<feature type="compositionally biased region" description="Basic and acidic residues" evidence="1">
    <location>
        <begin position="457"/>
        <end position="469"/>
    </location>
</feature>
<dbReference type="Gene3D" id="3.40.50.1000">
    <property type="entry name" value="HAD superfamily/HAD-like"/>
    <property type="match status" value="1"/>
</dbReference>
<dbReference type="InterPro" id="IPR036412">
    <property type="entry name" value="HAD-like_sf"/>
</dbReference>
<dbReference type="PANTHER" id="PTHR48493:SF1">
    <property type="entry name" value="UBIQUITIN-LIKE DOMAIN-CONTAINING CTD PHOSPHATASE 1"/>
    <property type="match status" value="1"/>
</dbReference>
<evidence type="ECO:0000259" key="2">
    <source>
        <dbReference type="SMART" id="SM00577"/>
    </source>
</evidence>
<protein>
    <recommendedName>
        <fullName evidence="2">FCP1 homology domain-containing protein</fullName>
    </recommendedName>
</protein>
<dbReference type="Pfam" id="PF03031">
    <property type="entry name" value="NIF"/>
    <property type="match status" value="2"/>
</dbReference>
<dbReference type="SUPFAM" id="SSF54236">
    <property type="entry name" value="Ubiquitin-like"/>
    <property type="match status" value="1"/>
</dbReference>
<dbReference type="InterPro" id="IPR023214">
    <property type="entry name" value="HAD_sf"/>
</dbReference>
<dbReference type="GO" id="GO:0090364">
    <property type="term" value="P:regulation of proteasome assembly"/>
    <property type="evidence" value="ECO:0007669"/>
    <property type="project" value="InterPro"/>
</dbReference>
<dbReference type="InterPro" id="IPR051658">
    <property type="entry name" value="UBLCP1"/>
</dbReference>
<dbReference type="WBParaSite" id="SMTH1_77850.1">
    <property type="protein sequence ID" value="SMTH1_77850.1"/>
    <property type="gene ID" value="SMTH1_77850"/>
</dbReference>
<dbReference type="GO" id="GO:0005634">
    <property type="term" value="C:nucleus"/>
    <property type="evidence" value="ECO:0007669"/>
    <property type="project" value="TreeGrafter"/>
</dbReference>